<dbReference type="NCBIfam" id="NF011055">
    <property type="entry name" value="PRK14487.1"/>
    <property type="match status" value="1"/>
</dbReference>
<evidence type="ECO:0000313" key="8">
    <source>
        <dbReference type="Proteomes" id="UP001162880"/>
    </source>
</evidence>
<keyword evidence="3 4" id="KW-0408">Iron</keyword>
<evidence type="ECO:0000313" key="7">
    <source>
        <dbReference type="EMBL" id="MCJ2180456.1"/>
    </source>
</evidence>
<gene>
    <name evidence="7" type="primary">ccoO</name>
    <name evidence="7" type="ORF">MTR64_17935</name>
</gene>
<dbReference type="InterPro" id="IPR003468">
    <property type="entry name" value="Cyt_c_oxidase_monohaem-su/FixO"/>
</dbReference>
<dbReference type="EMBL" id="JALHLE010000035">
    <property type="protein sequence ID" value="MCJ2180456.1"/>
    <property type="molecule type" value="Genomic_DNA"/>
</dbReference>
<name>A0ABT0B5V9_9SPHN</name>
<dbReference type="Pfam" id="PF02433">
    <property type="entry name" value="FixO"/>
    <property type="match status" value="1"/>
</dbReference>
<dbReference type="PROSITE" id="PS51007">
    <property type="entry name" value="CYTC"/>
    <property type="match status" value="1"/>
</dbReference>
<keyword evidence="5" id="KW-0472">Membrane</keyword>
<sequence length="249" mass="27814">MTSIVERHKTLEKNVTLLGIGAFITVAIGGIVEIAPLFWIDNTIEKVQGMRPYTPLEQAGRDIYVREGCYVCHSQMIRPFRDETERYGHYSLAAESMYDHPFQWGSERTGPDLARVGNRYSDEWHVQHLKNPQSVVPESVMPKYGFLAETDLEVPNVAANLKALSDVGVPYTDKDIEMAMADLKAQADPEADAGDLETRYPKAQIRDFDGNPSRLTEMDALVAYLQMLGTLVDVNGPAAQEELASEHGR</sequence>
<keyword evidence="5" id="KW-1133">Transmembrane helix</keyword>
<evidence type="ECO:0000256" key="5">
    <source>
        <dbReference type="SAM" id="Phobius"/>
    </source>
</evidence>
<dbReference type="NCBIfam" id="TIGR00781">
    <property type="entry name" value="ccoO"/>
    <property type="match status" value="1"/>
</dbReference>
<dbReference type="RefSeq" id="WP_243995877.1">
    <property type="nucleotide sequence ID" value="NZ_JALHLE010000035.1"/>
</dbReference>
<dbReference type="InterPro" id="IPR036909">
    <property type="entry name" value="Cyt_c-like_dom_sf"/>
</dbReference>
<keyword evidence="1 4" id="KW-0349">Heme</keyword>
<proteinExistence type="predicted"/>
<organism evidence="7 8">
    <name type="scientific">Novosphingobium album</name>
    <name type="common">ex Hu et al. 2023</name>
    <dbReference type="NCBI Taxonomy" id="2930093"/>
    <lineage>
        <taxon>Bacteria</taxon>
        <taxon>Pseudomonadati</taxon>
        <taxon>Pseudomonadota</taxon>
        <taxon>Alphaproteobacteria</taxon>
        <taxon>Sphingomonadales</taxon>
        <taxon>Sphingomonadaceae</taxon>
        <taxon>Novosphingobium</taxon>
    </lineage>
</organism>
<keyword evidence="2 4" id="KW-0479">Metal-binding</keyword>
<comment type="caution">
    <text evidence="7">The sequence shown here is derived from an EMBL/GenBank/DDBJ whole genome shotgun (WGS) entry which is preliminary data.</text>
</comment>
<evidence type="ECO:0000256" key="3">
    <source>
        <dbReference type="ARBA" id="ARBA00023004"/>
    </source>
</evidence>
<evidence type="ECO:0000259" key="6">
    <source>
        <dbReference type="PROSITE" id="PS51007"/>
    </source>
</evidence>
<dbReference type="Gene3D" id="6.10.250.2250">
    <property type="match status" value="1"/>
</dbReference>
<feature type="transmembrane region" description="Helical" evidence="5">
    <location>
        <begin position="20"/>
        <end position="40"/>
    </location>
</feature>
<keyword evidence="8" id="KW-1185">Reference proteome</keyword>
<keyword evidence="5" id="KW-0812">Transmembrane</keyword>
<evidence type="ECO:0000256" key="4">
    <source>
        <dbReference type="PROSITE-ProRule" id="PRU00433"/>
    </source>
</evidence>
<dbReference type="InterPro" id="IPR009056">
    <property type="entry name" value="Cyt_c-like_dom"/>
</dbReference>
<dbReference type="Proteomes" id="UP001162880">
    <property type="component" value="Unassembled WGS sequence"/>
</dbReference>
<dbReference type="SUPFAM" id="SSF46626">
    <property type="entry name" value="Cytochrome c"/>
    <property type="match status" value="1"/>
</dbReference>
<dbReference type="Gene3D" id="1.10.760.10">
    <property type="entry name" value="Cytochrome c-like domain"/>
    <property type="match status" value="1"/>
</dbReference>
<feature type="domain" description="Cytochrome c" evidence="6">
    <location>
        <begin position="55"/>
        <end position="187"/>
    </location>
</feature>
<accession>A0ABT0B5V9</accession>
<evidence type="ECO:0000256" key="1">
    <source>
        <dbReference type="ARBA" id="ARBA00022617"/>
    </source>
</evidence>
<protein>
    <submittedName>
        <fullName evidence="7">Cytochrome-c oxidase, cbb3-type subunit II</fullName>
    </submittedName>
</protein>
<reference evidence="7" key="1">
    <citation type="submission" date="2022-03" db="EMBL/GenBank/DDBJ databases">
        <title>Identification of a novel bacterium isolated from mangrove sediments.</title>
        <authorList>
            <person name="Pan X."/>
        </authorList>
    </citation>
    <scope>NUCLEOTIDE SEQUENCE</scope>
    <source>
        <strain evidence="7">B2580</strain>
    </source>
</reference>
<evidence type="ECO:0000256" key="2">
    <source>
        <dbReference type="ARBA" id="ARBA00022723"/>
    </source>
</evidence>